<evidence type="ECO:0000313" key="2">
    <source>
        <dbReference type="Proteomes" id="UP000324222"/>
    </source>
</evidence>
<proteinExistence type="predicted"/>
<organism evidence="1 2">
    <name type="scientific">Portunus trituberculatus</name>
    <name type="common">Swimming crab</name>
    <name type="synonym">Neptunus trituberculatus</name>
    <dbReference type="NCBI Taxonomy" id="210409"/>
    <lineage>
        <taxon>Eukaryota</taxon>
        <taxon>Metazoa</taxon>
        <taxon>Ecdysozoa</taxon>
        <taxon>Arthropoda</taxon>
        <taxon>Crustacea</taxon>
        <taxon>Multicrustacea</taxon>
        <taxon>Malacostraca</taxon>
        <taxon>Eumalacostraca</taxon>
        <taxon>Eucarida</taxon>
        <taxon>Decapoda</taxon>
        <taxon>Pleocyemata</taxon>
        <taxon>Brachyura</taxon>
        <taxon>Eubrachyura</taxon>
        <taxon>Portunoidea</taxon>
        <taxon>Portunidae</taxon>
        <taxon>Portuninae</taxon>
        <taxon>Portunus</taxon>
    </lineage>
</organism>
<keyword evidence="2" id="KW-1185">Reference proteome</keyword>
<gene>
    <name evidence="1" type="ORF">E2C01_059814</name>
</gene>
<reference evidence="1 2" key="1">
    <citation type="submission" date="2019-05" db="EMBL/GenBank/DDBJ databases">
        <title>Another draft genome of Portunus trituberculatus and its Hox gene families provides insights of decapod evolution.</title>
        <authorList>
            <person name="Jeong J.-H."/>
            <person name="Song I."/>
            <person name="Kim S."/>
            <person name="Choi T."/>
            <person name="Kim D."/>
            <person name="Ryu S."/>
            <person name="Kim W."/>
        </authorList>
    </citation>
    <scope>NUCLEOTIDE SEQUENCE [LARGE SCALE GENOMIC DNA]</scope>
    <source>
        <tissue evidence="1">Muscle</tissue>
    </source>
</reference>
<dbReference type="EMBL" id="VSRR010023675">
    <property type="protein sequence ID" value="MPC65676.1"/>
    <property type="molecule type" value="Genomic_DNA"/>
</dbReference>
<dbReference type="AlphaFoldDB" id="A0A5B7H6V5"/>
<protein>
    <submittedName>
        <fullName evidence="1">Uncharacterized protein</fullName>
    </submittedName>
</protein>
<dbReference type="Proteomes" id="UP000324222">
    <property type="component" value="Unassembled WGS sequence"/>
</dbReference>
<evidence type="ECO:0000313" key="1">
    <source>
        <dbReference type="EMBL" id="MPC65676.1"/>
    </source>
</evidence>
<comment type="caution">
    <text evidence="1">The sequence shown here is derived from an EMBL/GenBank/DDBJ whole genome shotgun (WGS) entry which is preliminary data.</text>
</comment>
<name>A0A5B7H6V5_PORTR</name>
<accession>A0A5B7H6V5</accession>
<sequence length="66" mass="7812">MSREAVKLKASIRKDTRLLFLTLILFFLLFSWTQNSSQSSPYYSKSLPAKFLGTEDLRKKERNVRR</sequence>